<dbReference type="InterPro" id="IPR037232">
    <property type="entry name" value="NADH_quin_OxRdtase_su_C/D-like"/>
</dbReference>
<name>A0A1M4DYJ0_9ACTN</name>
<gene>
    <name evidence="4" type="ORF">BN4615_P1163</name>
</gene>
<dbReference type="InterPro" id="IPR001268">
    <property type="entry name" value="NADH_UbQ_OxRdtase_30kDa_su"/>
</dbReference>
<feature type="compositionally biased region" description="Low complexity" evidence="2">
    <location>
        <begin position="33"/>
        <end position="65"/>
    </location>
</feature>
<dbReference type="Gene3D" id="3.30.460.80">
    <property type="entry name" value="NADH:ubiquinone oxidoreductase, 30kDa subunit"/>
    <property type="match status" value="1"/>
</dbReference>
<dbReference type="AlphaFoldDB" id="A0A1M4DYJ0"/>
<proteinExistence type="inferred from homology"/>
<organism evidence="4">
    <name type="scientific">Nonomuraea gerenzanensis</name>
    <dbReference type="NCBI Taxonomy" id="93944"/>
    <lineage>
        <taxon>Bacteria</taxon>
        <taxon>Bacillati</taxon>
        <taxon>Actinomycetota</taxon>
        <taxon>Actinomycetes</taxon>
        <taxon>Streptosporangiales</taxon>
        <taxon>Streptosporangiaceae</taxon>
        <taxon>Nonomuraea</taxon>
    </lineage>
</organism>
<comment type="similarity">
    <text evidence="1">Belongs to the complex I 30 kDa subunit family.</text>
</comment>
<sequence length="248" mass="26466">MTTNDTGDDHTPSPSDGADTGTDDTTPPPNTPAAPNTPTASAQPGTTTGTQPGTTTDTQPRSTTSTPPPTTAITEHFGDRAQISQSFGDTTIDVAPTDWLALLTHVLDALQFTFFDWLTGVDAPPESFAIVAHVYNPAAGHRLLLRTHVPRDNPHLPTAVDIYRGANWHERETYEMFGVIFDGHPNLVPLLLPDGFEGHPLRKDFILAARVAKPWPGAKEPGESGHGAPSRRKTLPPGVPADWGPPDA</sequence>
<evidence type="ECO:0000256" key="2">
    <source>
        <dbReference type="SAM" id="MobiDB-lite"/>
    </source>
</evidence>
<keyword evidence="4" id="KW-0830">Ubiquinone</keyword>
<dbReference type="RefSeq" id="WP_225271003.1">
    <property type="nucleotide sequence ID" value="NZ_CP084058.1"/>
</dbReference>
<evidence type="ECO:0000259" key="3">
    <source>
        <dbReference type="Pfam" id="PF00329"/>
    </source>
</evidence>
<dbReference type="GO" id="GO:0016491">
    <property type="term" value="F:oxidoreductase activity"/>
    <property type="evidence" value="ECO:0007669"/>
    <property type="project" value="UniProtKB-KW"/>
</dbReference>
<dbReference type="PANTHER" id="PTHR10884">
    <property type="entry name" value="NADH DEHYDROGENASE UBIQUINONE IRON-SULFUR PROTEIN 3"/>
    <property type="match status" value="1"/>
</dbReference>
<feature type="compositionally biased region" description="Low complexity" evidence="2">
    <location>
        <begin position="14"/>
        <end position="25"/>
    </location>
</feature>
<dbReference type="EC" id="1.6.5.3" evidence="4"/>
<evidence type="ECO:0000313" key="4">
    <source>
        <dbReference type="EMBL" id="SBO91649.1"/>
    </source>
</evidence>
<dbReference type="SUPFAM" id="SSF143243">
    <property type="entry name" value="Nqo5-like"/>
    <property type="match status" value="1"/>
</dbReference>
<feature type="region of interest" description="Disordered" evidence="2">
    <location>
        <begin position="1"/>
        <end position="77"/>
    </location>
</feature>
<dbReference type="PANTHER" id="PTHR10884:SF14">
    <property type="entry name" value="NADH DEHYDROGENASE [UBIQUINONE] IRON-SULFUR PROTEIN 3, MITOCHONDRIAL"/>
    <property type="match status" value="1"/>
</dbReference>
<dbReference type="EMBL" id="LT559118">
    <property type="protein sequence ID" value="SBO91649.1"/>
    <property type="molecule type" value="Genomic_DNA"/>
</dbReference>
<evidence type="ECO:0000256" key="1">
    <source>
        <dbReference type="ARBA" id="ARBA00007569"/>
    </source>
</evidence>
<keyword evidence="4" id="KW-0560">Oxidoreductase</keyword>
<reference evidence="4" key="1">
    <citation type="submission" date="2016-04" db="EMBL/GenBank/DDBJ databases">
        <authorList>
            <person name="Evans L.H."/>
            <person name="Alamgir A."/>
            <person name="Owens N."/>
            <person name="Weber N.D."/>
            <person name="Virtaneva K."/>
            <person name="Barbian K."/>
            <person name="Babar A."/>
            <person name="Rosenke K."/>
        </authorList>
    </citation>
    <scope>NUCLEOTIDE SEQUENCE</scope>
    <source>
        <strain evidence="4">Nono1</strain>
    </source>
</reference>
<feature type="domain" description="NADH:ubiquinone oxidoreductase 30kDa subunit" evidence="3">
    <location>
        <begin position="92"/>
        <end position="209"/>
    </location>
</feature>
<feature type="region of interest" description="Disordered" evidence="2">
    <location>
        <begin position="215"/>
        <end position="248"/>
    </location>
</feature>
<protein>
    <submittedName>
        <fullName evidence="4">NADH-ubiquinone oxidoreductase chain C</fullName>
        <ecNumber evidence="4">1.6.5.3</ecNumber>
    </submittedName>
</protein>
<dbReference type="Pfam" id="PF00329">
    <property type="entry name" value="Complex1_30kDa"/>
    <property type="match status" value="1"/>
</dbReference>
<dbReference type="GO" id="GO:0008137">
    <property type="term" value="F:NADH dehydrogenase (ubiquinone) activity"/>
    <property type="evidence" value="ECO:0007669"/>
    <property type="project" value="InterPro"/>
</dbReference>
<accession>A0A1M4DYJ0</accession>